<accession>A0ABR1IPG2</accession>
<evidence type="ECO:0000313" key="3">
    <source>
        <dbReference type="Proteomes" id="UP001498398"/>
    </source>
</evidence>
<sequence length="328" mass="37048">MLTRQLGRRLARSNGSEYLIPFRRCMATSPKAKPTESLPSNPKEPKPKATYSKTSAKDPQSEIPDLDGLSFLSRPLGVRERPSSKPKTRRETVKEMLTDEQAIGKERRFLVKEAVTRGYFHDLNATRHHGGKTWIAPKVLIREDKALYLPDIAGKALSDGEQKHTTSLCMGKISILSMLNSRISEFHSSGFTELTHARFSPNPLYQHIHINLQENLLKSMLVNLFLSSLRSSVPLELHPTYLVSSQNMEYERDALGMTNNRVGYVYLIDENLRIRWAGCADATLEEAQALEVCTGVLLKRLEKKVENEKRQVEGNEDAEVKVEETSTA</sequence>
<gene>
    <name evidence="2" type="primary">ATP10</name>
    <name evidence="2" type="ORF">VKT23_018355</name>
</gene>
<dbReference type="EMBL" id="JBANRG010000082">
    <property type="protein sequence ID" value="KAK7437920.1"/>
    <property type="molecule type" value="Genomic_DNA"/>
</dbReference>
<dbReference type="Proteomes" id="UP001498398">
    <property type="component" value="Unassembled WGS sequence"/>
</dbReference>
<protein>
    <submittedName>
        <fullName evidence="2">Mitochondrial ATPase complex subunit atp10</fullName>
    </submittedName>
</protein>
<feature type="region of interest" description="Disordered" evidence="1">
    <location>
        <begin position="21"/>
        <end position="94"/>
    </location>
</feature>
<proteinExistence type="predicted"/>
<evidence type="ECO:0000313" key="2">
    <source>
        <dbReference type="EMBL" id="KAK7437920.1"/>
    </source>
</evidence>
<feature type="region of interest" description="Disordered" evidence="1">
    <location>
        <begin position="308"/>
        <end position="328"/>
    </location>
</feature>
<dbReference type="PANTHER" id="PTHR28106:SF1">
    <property type="entry name" value="MITOCHONDRIAL ATPASE COMPLEX SUBUNIT ATP10"/>
    <property type="match status" value="1"/>
</dbReference>
<evidence type="ECO:0000256" key="1">
    <source>
        <dbReference type="SAM" id="MobiDB-lite"/>
    </source>
</evidence>
<keyword evidence="3" id="KW-1185">Reference proteome</keyword>
<name>A0ABR1IPG2_9AGAR</name>
<dbReference type="Pfam" id="PF05176">
    <property type="entry name" value="ATP-synt_10"/>
    <property type="match status" value="1"/>
</dbReference>
<comment type="caution">
    <text evidence="2">The sequence shown here is derived from an EMBL/GenBank/DDBJ whole genome shotgun (WGS) entry which is preliminary data.</text>
</comment>
<feature type="compositionally biased region" description="Basic and acidic residues" evidence="1">
    <location>
        <begin position="77"/>
        <end position="94"/>
    </location>
</feature>
<organism evidence="2 3">
    <name type="scientific">Marasmiellus scandens</name>
    <dbReference type="NCBI Taxonomy" id="2682957"/>
    <lineage>
        <taxon>Eukaryota</taxon>
        <taxon>Fungi</taxon>
        <taxon>Dikarya</taxon>
        <taxon>Basidiomycota</taxon>
        <taxon>Agaricomycotina</taxon>
        <taxon>Agaricomycetes</taxon>
        <taxon>Agaricomycetidae</taxon>
        <taxon>Agaricales</taxon>
        <taxon>Marasmiineae</taxon>
        <taxon>Omphalotaceae</taxon>
        <taxon>Marasmiellus</taxon>
    </lineage>
</organism>
<dbReference type="PANTHER" id="PTHR28106">
    <property type="entry name" value="MITOCHONDRIAL ATPASE COMPLEX SUBUNIT ATP10"/>
    <property type="match status" value="1"/>
</dbReference>
<reference evidence="2 3" key="1">
    <citation type="submission" date="2024-01" db="EMBL/GenBank/DDBJ databases">
        <title>A draft genome for the cacao thread blight pathogen Marasmiellus scandens.</title>
        <authorList>
            <person name="Baruah I.K."/>
            <person name="Leung J."/>
            <person name="Bukari Y."/>
            <person name="Amoako-Attah I."/>
            <person name="Meinhardt L.W."/>
            <person name="Bailey B.A."/>
            <person name="Cohen S.P."/>
        </authorList>
    </citation>
    <scope>NUCLEOTIDE SEQUENCE [LARGE SCALE GENOMIC DNA]</scope>
    <source>
        <strain evidence="2 3">GH-19</strain>
    </source>
</reference>
<dbReference type="InterPro" id="IPR007849">
    <property type="entry name" value="ATP10"/>
</dbReference>